<name>A0A7S0KGP3_9CHLO</name>
<dbReference type="GO" id="GO:0005795">
    <property type="term" value="C:Golgi stack"/>
    <property type="evidence" value="ECO:0007669"/>
    <property type="project" value="TreeGrafter"/>
</dbReference>
<dbReference type="PANTHER" id="PTHR10013:SF0">
    <property type="entry name" value="GENERAL VESICULAR TRANSPORT FACTOR P115"/>
    <property type="match status" value="1"/>
</dbReference>
<dbReference type="Pfam" id="PF04869">
    <property type="entry name" value="Uso1_p115_head"/>
    <property type="match status" value="1"/>
</dbReference>
<proteinExistence type="predicted"/>
<dbReference type="GO" id="GO:0012507">
    <property type="term" value="C:ER to Golgi transport vesicle membrane"/>
    <property type="evidence" value="ECO:0007669"/>
    <property type="project" value="TreeGrafter"/>
</dbReference>
<evidence type="ECO:0000256" key="3">
    <source>
        <dbReference type="ARBA" id="ARBA00023054"/>
    </source>
</evidence>
<evidence type="ECO:0000259" key="6">
    <source>
        <dbReference type="Pfam" id="PF04869"/>
    </source>
</evidence>
<reference evidence="8" key="1">
    <citation type="submission" date="2021-01" db="EMBL/GenBank/DDBJ databases">
        <authorList>
            <person name="Corre E."/>
            <person name="Pelletier E."/>
            <person name="Niang G."/>
            <person name="Scheremetjew M."/>
            <person name="Finn R."/>
            <person name="Kale V."/>
            <person name="Holt S."/>
            <person name="Cochrane G."/>
            <person name="Meng A."/>
            <person name="Brown T."/>
            <person name="Cohen L."/>
        </authorList>
    </citation>
    <scope>NUCLEOTIDE SEQUENCE</scope>
    <source>
        <strain evidence="8">Clade-D-RCC2572</strain>
    </source>
</reference>
<feature type="coiled-coil region" evidence="4">
    <location>
        <begin position="691"/>
        <end position="739"/>
    </location>
</feature>
<dbReference type="EMBL" id="HBEW01003582">
    <property type="protein sequence ID" value="CAD8580770.1"/>
    <property type="molecule type" value="Transcribed_RNA"/>
</dbReference>
<dbReference type="InterPro" id="IPR006955">
    <property type="entry name" value="Uso1_p115_C"/>
</dbReference>
<evidence type="ECO:0000256" key="2">
    <source>
        <dbReference type="ARBA" id="ARBA00023034"/>
    </source>
</evidence>
<dbReference type="SUPFAM" id="SSF48371">
    <property type="entry name" value="ARM repeat"/>
    <property type="match status" value="1"/>
</dbReference>
<dbReference type="Gene3D" id="1.25.10.10">
    <property type="entry name" value="Leucine-rich Repeat Variant"/>
    <property type="match status" value="1"/>
</dbReference>
<dbReference type="InterPro" id="IPR024095">
    <property type="entry name" value="Vesicle_P115"/>
</dbReference>
<dbReference type="InterPro" id="IPR016024">
    <property type="entry name" value="ARM-type_fold"/>
</dbReference>
<evidence type="ECO:0000259" key="7">
    <source>
        <dbReference type="Pfam" id="PF04871"/>
    </source>
</evidence>
<feature type="domain" description="Uso1/p115-like vesicle tethering protein C-terminal" evidence="7">
    <location>
        <begin position="782"/>
        <end position="826"/>
    </location>
</feature>
<evidence type="ECO:0000313" key="8">
    <source>
        <dbReference type="EMBL" id="CAD8580770.1"/>
    </source>
</evidence>
<dbReference type="GO" id="GO:0048280">
    <property type="term" value="P:vesicle fusion with Golgi apparatus"/>
    <property type="evidence" value="ECO:0007669"/>
    <property type="project" value="InterPro"/>
</dbReference>
<dbReference type="Pfam" id="PF04871">
    <property type="entry name" value="Uso1_p115_C"/>
    <property type="match status" value="1"/>
</dbReference>
<dbReference type="InterPro" id="IPR006953">
    <property type="entry name" value="Vesicle_Uso1_P115_head"/>
</dbReference>
<dbReference type="GO" id="GO:0048211">
    <property type="term" value="P:Golgi vesicle docking"/>
    <property type="evidence" value="ECO:0007669"/>
    <property type="project" value="TreeGrafter"/>
</dbReference>
<dbReference type="GO" id="GO:0005783">
    <property type="term" value="C:endoplasmic reticulum"/>
    <property type="evidence" value="ECO:0007669"/>
    <property type="project" value="TreeGrafter"/>
</dbReference>
<evidence type="ECO:0000256" key="1">
    <source>
        <dbReference type="ARBA" id="ARBA00004555"/>
    </source>
</evidence>
<comment type="subcellular location">
    <subcellularLocation>
        <location evidence="1">Golgi apparatus</location>
    </subcellularLocation>
</comment>
<evidence type="ECO:0008006" key="9">
    <source>
        <dbReference type="Google" id="ProtNLM"/>
    </source>
</evidence>
<organism evidence="8">
    <name type="scientific">Ostreococcus mediterraneus</name>
    <dbReference type="NCBI Taxonomy" id="1486918"/>
    <lineage>
        <taxon>Eukaryota</taxon>
        <taxon>Viridiplantae</taxon>
        <taxon>Chlorophyta</taxon>
        <taxon>Mamiellophyceae</taxon>
        <taxon>Mamiellales</taxon>
        <taxon>Bathycoccaceae</taxon>
        <taxon>Ostreococcus</taxon>
    </lineage>
</organism>
<dbReference type="InterPro" id="IPR011989">
    <property type="entry name" value="ARM-like"/>
</dbReference>
<dbReference type="GO" id="GO:0006886">
    <property type="term" value="P:intracellular protein transport"/>
    <property type="evidence" value="ECO:0007669"/>
    <property type="project" value="InterPro"/>
</dbReference>
<dbReference type="PANTHER" id="PTHR10013">
    <property type="entry name" value="GENERAL VESICULAR TRANSPORT FACTOR P115"/>
    <property type="match status" value="1"/>
</dbReference>
<dbReference type="GO" id="GO:0006888">
    <property type="term" value="P:endoplasmic reticulum to Golgi vesicle-mediated transport"/>
    <property type="evidence" value="ECO:0007669"/>
    <property type="project" value="TreeGrafter"/>
</dbReference>
<keyword evidence="2" id="KW-0333">Golgi apparatus</keyword>
<accession>A0A7S0KGP3</accession>
<protein>
    <recommendedName>
        <fullName evidence="9">Vesicle tethering protein Uso1/P115-like head domain-containing protein</fullName>
    </recommendedName>
</protein>
<feature type="domain" description="Vesicle tethering protein Uso1/P115-like head" evidence="6">
    <location>
        <begin position="228"/>
        <end position="585"/>
    </location>
</feature>
<evidence type="ECO:0000256" key="4">
    <source>
        <dbReference type="SAM" id="Coils"/>
    </source>
</evidence>
<gene>
    <name evidence="8" type="ORF">OMED0929_LOCUS2976</name>
</gene>
<dbReference type="GO" id="GO:0000139">
    <property type="term" value="C:Golgi membrane"/>
    <property type="evidence" value="ECO:0007669"/>
    <property type="project" value="InterPro"/>
</dbReference>
<sequence length="844" mass="90038">MEDGTGALIKVKVHDAIARDGGNIAQLIGELRGGDFYSKLYAAQTLSEVSETRGEALRAKALGDPTAISTLMDATKENEVIRNEALLLLVALTRGNEELQKLVAFEGAFERAFSIIAEEGGGDGGIVVQDCLELCNNLLRDTPSNQTLFRENGFVRNVPALAVVERSIGADGASVIPAQKCANTLCALETIHLLVSTDEDQTKREAIRLDAELETMMIQQRIDGCRANQTELAKYGTVDILIRAALGDTAVKVASVRIAALRALAALVLDHDGNQTALFSASAERAGTVTEPALLSCGRTALHGETQSERDAAASVLGAAMRGNPDGQILLVSTLAPTGYGGPDGTDESSLGGLLARALMPKNGASMAFDQASVAAAGILREMLHRNDKSRLKALRVNLEGVNARSSSSELLLPRCVRQLAVTFTNEEDKTNVEKLQTVFLRLLIVWLYECAPAVDAFLSSPGHLPAIADLAKTGGCTESQHVAALACVVLGCCLLENSSTVLDVVSARVGLQNFFMKWENMTTSEFYVNVSKKAKLPKPLTRANASNLANSISEELPEYAPGGGLYDHEITIFINDLEERVKSSIMSLYAKPAGAADEPATSTFAKRVDEDDVGYLVRLQQALHESQKDLSVARARNAVLAEQLLNGTRSDAPAQDHDARGSPESGARNASTEALHSAVEAAKRASAGEINALKHELDDMRRLADERQESLTSLSTAYNGLEAEVYRLEAESKGLREKLHAVADSDGGLAPNTAALDVARDAGREEGRRLAEANVEIRVRDAVAAALAEAAEAHESELNDLLACLGQEEASKEHLYAKLLELGQDEFALEAELAAIVIDDDDG</sequence>
<dbReference type="AlphaFoldDB" id="A0A7S0KGP3"/>
<feature type="region of interest" description="Disordered" evidence="5">
    <location>
        <begin position="647"/>
        <end position="676"/>
    </location>
</feature>
<evidence type="ECO:0000256" key="5">
    <source>
        <dbReference type="SAM" id="MobiDB-lite"/>
    </source>
</evidence>
<keyword evidence="3 4" id="KW-0175">Coiled coil</keyword>